<dbReference type="PANTHER" id="PTHR20883">
    <property type="entry name" value="PHYTANOYL-COA DIOXYGENASE DOMAIN CONTAINING 1"/>
    <property type="match status" value="1"/>
</dbReference>
<dbReference type="InterPro" id="IPR015943">
    <property type="entry name" value="WD40/YVTN_repeat-like_dom_sf"/>
</dbReference>
<evidence type="ECO:0000256" key="1">
    <source>
        <dbReference type="ARBA" id="ARBA00001962"/>
    </source>
</evidence>
<dbReference type="Gene3D" id="2.60.120.620">
    <property type="entry name" value="q2cbj1_9rhob like domain"/>
    <property type="match status" value="1"/>
</dbReference>
<sequence>MDIKHEKLRATASAASQCPDCVSRSWRCPKRCNPSDTKLHRFDFQYSEKRCAEVVPWNGSSMQVDMDLWCAMPATRRCRDFWCRQKRVGCDNMNRYTFRGLLSSTGSCPVPPEHEDLMVQNCHWVCKRGAPFMRCKYDFDHYGKHGIQSRLDTCWIQERCEQGQAQSITTTCKPAARAVEPPHASVLGFATLLVADLAPFMAQPGLDRALGGALAKLVAVAESQVAVEIRGNISRQRDMLGNATQALHASFNISVFGNASASPLQRAVATKVLMEQANSSEISGVMNRMLSARGLEASVQAADLTVSPGLHNTTAQSPSGQEFYALVSLLRKYKDYLDEVHTDLQEAQSEMSLQNLSREDFTTIQAKHTSARQHLSQIMSSHAELSSEIETAIAQRNLSKHALAMAQSAAQSAAAELLRMQANLSSSQADLAALKQKQVEAEQSLLNALAAKEGLNKQLKANATRLGTSLEAVYEDLKYMRQLLVETRQANQSIHEELRSLEEDFLEEQANHNVTKFVLALERQDHNLTMEELEKAEEDRARTQWRLQSEKQQHIETKQGLHDEQVLHLQTKAQLREASKAASTMTLTFILVTSCMSLLVVALAAAFLVTLLRKRSVERIPVLAPNAGGENNIVVGLRFLKLRASPTLRPHRLQPRSHQCEGRPVQPPPATDAWVKTALACRDRHKGRAYFAYKCVQLGWMLGEDKTPLGDVFQKSSERLLRTLHLHLLLVSQTCAGHKCVAAGPRALAALPPGPTGTARLVVAAARGAEWWEEVPGGSWTRLQEAADPGLGRPFFSVAVEPSTGLVAVGGGAGRAASLFAPNGSLLATLGGHTGWVRDLLFQDGQLFSIGCNFIKVWRRHGDAHSSWRHLGDLEVRGDLLALSVCGGFLVASGASRRHHWFRLSSSKLRPKEWLAEAQASLTETDSPHIGRTTCLACRGSRLFSCGHDGRVCIRQADGNAQCSDELPGGKLLSMALLDGGKVAVGTEEGQVHVLDAESLRALASIQPFPGSPINALAQVPEERIAAASSAVAGFAVASLTRGMEFSRTGKRGIRSVALHLQGRIRSPTDPGVRSLRERLQTENCMAELPVFSPSSADFNASYVSEIFRINGFVVLEDALSDLQLQELHEACDDIMDQVFQADPEGSFGGGAGKLPHRYSLGDSSRTKSNFHLEAFASLVDLETTTPLLMAIFGSREYLAAGCGGDVALAGAIEYQALHPDAIWGVLEKPVADYDVPPAVTINFVLENLTAINGPMRVVPGSHRWRHRPPTLHEEPDWMMFNTLCPIRAGAAIFRDNRLWHGGTPNLSSKMRALPNMEYFPPGAMPSLGWLDRHTMPWHIWQRLSPLGQYLSRYTVAPPDESIPGINEYTPGAILEIMPFLR</sequence>
<feature type="coiled-coil region" evidence="2">
    <location>
        <begin position="417"/>
        <end position="444"/>
    </location>
</feature>
<dbReference type="OrthoDB" id="417095at2759"/>
<reference evidence="4" key="1">
    <citation type="submission" date="2021-02" db="EMBL/GenBank/DDBJ databases">
        <authorList>
            <person name="Dougan E. K."/>
            <person name="Rhodes N."/>
            <person name="Thang M."/>
            <person name="Chan C."/>
        </authorList>
    </citation>
    <scope>NUCLEOTIDE SEQUENCE</scope>
</reference>
<dbReference type="GO" id="GO:0016491">
    <property type="term" value="F:oxidoreductase activity"/>
    <property type="evidence" value="ECO:0007669"/>
    <property type="project" value="UniProtKB-ARBA"/>
</dbReference>
<keyword evidence="5" id="KW-1185">Reference proteome</keyword>
<feature type="coiled-coil region" evidence="2">
    <location>
        <begin position="484"/>
        <end position="553"/>
    </location>
</feature>
<feature type="transmembrane region" description="Helical" evidence="3">
    <location>
        <begin position="589"/>
        <end position="612"/>
    </location>
</feature>
<proteinExistence type="predicted"/>
<dbReference type="GO" id="GO:0046872">
    <property type="term" value="F:metal ion binding"/>
    <property type="evidence" value="ECO:0007669"/>
    <property type="project" value="UniProtKB-ARBA"/>
</dbReference>
<dbReference type="Proteomes" id="UP000604046">
    <property type="component" value="Unassembled WGS sequence"/>
</dbReference>
<organism evidence="4 5">
    <name type="scientific">Symbiodinium natans</name>
    <dbReference type="NCBI Taxonomy" id="878477"/>
    <lineage>
        <taxon>Eukaryota</taxon>
        <taxon>Sar</taxon>
        <taxon>Alveolata</taxon>
        <taxon>Dinophyceae</taxon>
        <taxon>Suessiales</taxon>
        <taxon>Symbiodiniaceae</taxon>
        <taxon>Symbiodinium</taxon>
    </lineage>
</organism>
<comment type="caution">
    <text evidence="4">The sequence shown here is derived from an EMBL/GenBank/DDBJ whole genome shotgun (WGS) entry which is preliminary data.</text>
</comment>
<gene>
    <name evidence="4" type="ORF">SNAT2548_LOCUS25823</name>
</gene>
<dbReference type="InterPro" id="IPR001680">
    <property type="entry name" value="WD40_rpt"/>
</dbReference>
<accession>A0A812S4I4</accession>
<comment type="cofactor">
    <cofactor evidence="1">
        <name>Fe cation</name>
        <dbReference type="ChEBI" id="CHEBI:24875"/>
    </cofactor>
</comment>
<dbReference type="InterPro" id="IPR008775">
    <property type="entry name" value="Phytyl_CoA_dOase-like"/>
</dbReference>
<dbReference type="InterPro" id="IPR036322">
    <property type="entry name" value="WD40_repeat_dom_sf"/>
</dbReference>
<evidence type="ECO:0000313" key="4">
    <source>
        <dbReference type="EMBL" id="CAE7463280.1"/>
    </source>
</evidence>
<dbReference type="SUPFAM" id="SSF50978">
    <property type="entry name" value="WD40 repeat-like"/>
    <property type="match status" value="1"/>
</dbReference>
<dbReference type="Gene3D" id="2.130.10.10">
    <property type="entry name" value="YVTN repeat-like/Quinoprotein amine dehydrogenase"/>
    <property type="match status" value="1"/>
</dbReference>
<dbReference type="PANTHER" id="PTHR20883:SF48">
    <property type="entry name" value="ECTOINE DIOXYGENASE"/>
    <property type="match status" value="1"/>
</dbReference>
<keyword evidence="2" id="KW-0175">Coiled coil</keyword>
<name>A0A812S4I4_9DINO</name>
<keyword evidence="3" id="KW-1133">Transmembrane helix</keyword>
<evidence type="ECO:0000256" key="2">
    <source>
        <dbReference type="SAM" id="Coils"/>
    </source>
</evidence>
<keyword evidence="3" id="KW-0472">Membrane</keyword>
<keyword evidence="3" id="KW-0812">Transmembrane</keyword>
<dbReference type="SMART" id="SM00320">
    <property type="entry name" value="WD40"/>
    <property type="match status" value="3"/>
</dbReference>
<dbReference type="EMBL" id="CAJNDS010002410">
    <property type="protein sequence ID" value="CAE7463280.1"/>
    <property type="molecule type" value="Genomic_DNA"/>
</dbReference>
<protein>
    <submittedName>
        <fullName evidence="4">Uncharacterized protein</fullName>
    </submittedName>
</protein>
<dbReference type="SUPFAM" id="SSF51197">
    <property type="entry name" value="Clavaminate synthase-like"/>
    <property type="match status" value="1"/>
</dbReference>
<evidence type="ECO:0000256" key="3">
    <source>
        <dbReference type="SAM" id="Phobius"/>
    </source>
</evidence>
<evidence type="ECO:0000313" key="5">
    <source>
        <dbReference type="Proteomes" id="UP000604046"/>
    </source>
</evidence>
<dbReference type="Pfam" id="PF05721">
    <property type="entry name" value="PhyH"/>
    <property type="match status" value="1"/>
</dbReference>